<dbReference type="Pfam" id="PF00395">
    <property type="entry name" value="SLH"/>
    <property type="match status" value="2"/>
</dbReference>
<dbReference type="PROSITE" id="PS51272">
    <property type="entry name" value="SLH"/>
    <property type="match status" value="2"/>
</dbReference>
<reference evidence="5 6" key="1">
    <citation type="submission" date="2024-03" db="EMBL/GenBank/DDBJ databases">
        <title>Human intestinal bacterial collection.</title>
        <authorList>
            <person name="Pauvert C."/>
            <person name="Hitch T.C.A."/>
            <person name="Clavel T."/>
        </authorList>
    </citation>
    <scope>NUCLEOTIDE SEQUENCE [LARGE SCALE GENOMIC DNA]</scope>
    <source>
        <strain evidence="5 6">CLA-AA-H192</strain>
    </source>
</reference>
<dbReference type="InterPro" id="IPR001119">
    <property type="entry name" value="SLH_dom"/>
</dbReference>
<dbReference type="InterPro" id="IPR036907">
    <property type="entry name" value="5'-Nucleotdase_C_sf"/>
</dbReference>
<feature type="non-terminal residue" evidence="5">
    <location>
        <position position="824"/>
    </location>
</feature>
<dbReference type="Proteomes" id="UP001491552">
    <property type="component" value="Unassembled WGS sequence"/>
</dbReference>
<dbReference type="SUPFAM" id="SSF56300">
    <property type="entry name" value="Metallo-dependent phosphatases"/>
    <property type="match status" value="1"/>
</dbReference>
<dbReference type="SUPFAM" id="SSF55816">
    <property type="entry name" value="5'-nucleotidase (syn. UDP-sugar hydrolase), C-terminal domain"/>
    <property type="match status" value="1"/>
</dbReference>
<dbReference type="Pfam" id="PF02872">
    <property type="entry name" value="5_nucleotid_C"/>
    <property type="match status" value="1"/>
</dbReference>
<keyword evidence="6" id="KW-1185">Reference proteome</keyword>
<organism evidence="5 6">
    <name type="scientific">Faecousia intestinalis</name>
    <dbReference type="NCBI Taxonomy" id="3133167"/>
    <lineage>
        <taxon>Bacteria</taxon>
        <taxon>Bacillati</taxon>
        <taxon>Bacillota</taxon>
        <taxon>Clostridia</taxon>
        <taxon>Eubacteriales</taxon>
        <taxon>Oscillospiraceae</taxon>
        <taxon>Faecousia</taxon>
    </lineage>
</organism>
<protein>
    <submittedName>
        <fullName evidence="5">5'-nucleotidase C-terminal domain-containing protein</fullName>
    </submittedName>
</protein>
<evidence type="ECO:0000259" key="4">
    <source>
        <dbReference type="PROSITE" id="PS51272"/>
    </source>
</evidence>
<evidence type="ECO:0000313" key="5">
    <source>
        <dbReference type="EMBL" id="MEQ2512427.1"/>
    </source>
</evidence>
<dbReference type="InterPro" id="IPR004843">
    <property type="entry name" value="Calcineurin-like_PHP"/>
</dbReference>
<dbReference type="Gene3D" id="3.60.21.10">
    <property type="match status" value="1"/>
</dbReference>
<dbReference type="InterPro" id="IPR008334">
    <property type="entry name" value="5'-Nucleotdase_C"/>
</dbReference>
<keyword evidence="1 3" id="KW-0732">Signal</keyword>
<name>A0ABV1GAG0_9FIRM</name>
<dbReference type="InterPro" id="IPR029052">
    <property type="entry name" value="Metallo-depent_PP-like"/>
</dbReference>
<feature type="signal peptide" evidence="3">
    <location>
        <begin position="1"/>
        <end position="24"/>
    </location>
</feature>
<dbReference type="PANTHER" id="PTHR11575:SF24">
    <property type="entry name" value="5'-NUCLEOTIDASE"/>
    <property type="match status" value="1"/>
</dbReference>
<dbReference type="RefSeq" id="WP_349137054.1">
    <property type="nucleotide sequence ID" value="NZ_JBBMFF010000281.1"/>
</dbReference>
<dbReference type="Pfam" id="PF00149">
    <property type="entry name" value="Metallophos"/>
    <property type="match status" value="1"/>
</dbReference>
<evidence type="ECO:0000256" key="1">
    <source>
        <dbReference type="ARBA" id="ARBA00022729"/>
    </source>
</evidence>
<evidence type="ECO:0000256" key="2">
    <source>
        <dbReference type="ARBA" id="ARBA00022737"/>
    </source>
</evidence>
<comment type="caution">
    <text evidence="5">The sequence shown here is derived from an EMBL/GenBank/DDBJ whole genome shotgun (WGS) entry which is preliminary data.</text>
</comment>
<gene>
    <name evidence="5" type="ORF">WMO66_14445</name>
</gene>
<dbReference type="Gene3D" id="3.90.780.10">
    <property type="entry name" value="5'-Nucleotidase, C-terminal domain"/>
    <property type="match status" value="1"/>
</dbReference>
<dbReference type="PANTHER" id="PTHR11575">
    <property type="entry name" value="5'-NUCLEOTIDASE-RELATED"/>
    <property type="match status" value="1"/>
</dbReference>
<dbReference type="PRINTS" id="PR01607">
    <property type="entry name" value="APYRASEFAMLY"/>
</dbReference>
<dbReference type="InterPro" id="IPR006179">
    <property type="entry name" value="5_nucleotidase/apyrase"/>
</dbReference>
<proteinExistence type="predicted"/>
<feature type="domain" description="SLH" evidence="4">
    <location>
        <begin position="679"/>
        <end position="738"/>
    </location>
</feature>
<accession>A0ABV1GAG0</accession>
<feature type="domain" description="SLH" evidence="4">
    <location>
        <begin position="739"/>
        <end position="802"/>
    </location>
</feature>
<evidence type="ECO:0000256" key="3">
    <source>
        <dbReference type="SAM" id="SignalP"/>
    </source>
</evidence>
<evidence type="ECO:0000313" key="6">
    <source>
        <dbReference type="Proteomes" id="UP001491552"/>
    </source>
</evidence>
<keyword evidence="2" id="KW-0677">Repeat</keyword>
<sequence>MKRVLSALLVLMLVLALLPASALAETPYTRADAAVYLAETFGLADIHASRIEGYETTPKEMGYSASSDAITAANVIAAAKDCVDLPTAPKIEAVINAQLLSLADDHLSFRPDAPITVREMATAVAKALYGADLKIDHLQKAIDAGLLKASDLTDEPITATQVETLFAFLQDMQVVSVFATADIHGNYIPYTSSDGKFEIGSVARIKTVMNEVEARLGEDHVIYVDGGDSPYNTTLANVSMGNVSVDALSALGLDATVLGNHDFDYSLENLLRLRDRAQYAMLSANTKFKEGKAYAGEKEYPFGDYITKEAAGLKFGIFGVTDDQSAATTLYSNTYDIEWDDDLTTAKTLVSRLKNEESCDVVIALSHVHSKNTQLITDNPAVDISIGGGNDIAGRPTIINGTQYLINPSKHGEALNQINVVVLNGKMTGVIYSQIFLTDAYAEDPTVKALVDSYNDEVAASLEKVVGYSAQNLEWSTQLVRGQNSPIANLVTDALLDFFAIYEPDICLVNGGGIRASMPEGPVTLKSCNSVLPFDNDMMLVEASGATILAALENGVSALPSLHGKFAQPAGITYTADLTKEPGSRISDVKFYDGTPLDPDVRYKVVINSYLGGGGDGYTMLNVLDETKELASDVKIITHVNKTYMRQALQAYFEKSTEEKPIRVDMNETRIRLITEETFVNPFTDVAETDWFYDVVLQLAKDGIVNGMTETTFEPQGTLTRAEFATMLYRIAGTPAAEAESTYSDVKTGDWYYDAVVWATEAGVVNGMGDGTFAPNDNITRQEMATMLYRLAKAEKVEEDKLASFPDAASVADWAKDAMNWAVS</sequence>
<dbReference type="EMBL" id="JBBMFF010000281">
    <property type="protein sequence ID" value="MEQ2512427.1"/>
    <property type="molecule type" value="Genomic_DNA"/>
</dbReference>
<feature type="chain" id="PRO_5046474742" evidence="3">
    <location>
        <begin position="25"/>
        <end position="824"/>
    </location>
</feature>